<organism evidence="2 3">
    <name type="scientific">Parabacteroides chinchillae</name>
    <dbReference type="NCBI Taxonomy" id="871327"/>
    <lineage>
        <taxon>Bacteria</taxon>
        <taxon>Pseudomonadati</taxon>
        <taxon>Bacteroidota</taxon>
        <taxon>Bacteroidia</taxon>
        <taxon>Bacteroidales</taxon>
        <taxon>Tannerellaceae</taxon>
        <taxon>Parabacteroides</taxon>
    </lineage>
</organism>
<dbReference type="PANTHER" id="PTHR31435">
    <property type="entry name" value="PROTEIN NATD1"/>
    <property type="match status" value="1"/>
</dbReference>
<evidence type="ECO:0000259" key="1">
    <source>
        <dbReference type="PROSITE" id="PS51729"/>
    </source>
</evidence>
<dbReference type="InterPro" id="IPR045057">
    <property type="entry name" value="Gcn5-rel_NAT"/>
</dbReference>
<keyword evidence="3" id="KW-1185">Reference proteome</keyword>
<comment type="caution">
    <text evidence="2">The sequence shown here is derived from an EMBL/GenBank/DDBJ whole genome shotgun (WGS) entry which is preliminary data.</text>
</comment>
<evidence type="ECO:0000313" key="2">
    <source>
        <dbReference type="EMBL" id="SEG21860.1"/>
    </source>
</evidence>
<dbReference type="InterPro" id="IPR031165">
    <property type="entry name" value="GNAT_YJDJ"/>
</dbReference>
<dbReference type="InterPro" id="IPR016181">
    <property type="entry name" value="Acyl_CoA_acyltransferase"/>
</dbReference>
<dbReference type="PANTHER" id="PTHR31435:SF9">
    <property type="entry name" value="PROTEIN NATD1"/>
    <property type="match status" value="1"/>
</dbReference>
<gene>
    <name evidence="2" type="ORF">SAMN05444001_12130</name>
</gene>
<dbReference type="RefSeq" id="WP_103984237.1">
    <property type="nucleotide sequence ID" value="NZ_FNVS01000021.1"/>
</dbReference>
<dbReference type="SUPFAM" id="SSF55729">
    <property type="entry name" value="Acyl-CoA N-acyltransferases (Nat)"/>
    <property type="match status" value="1"/>
</dbReference>
<reference evidence="2 3" key="1">
    <citation type="submission" date="2016-10" db="EMBL/GenBank/DDBJ databases">
        <authorList>
            <person name="Varghese N."/>
            <person name="Submissions S."/>
        </authorList>
    </citation>
    <scope>NUCLEOTIDE SEQUENCE [LARGE SCALE GENOMIC DNA]</scope>
    <source>
        <strain evidence="2 3">DSM 29073</strain>
    </source>
</reference>
<sequence>MEYQIVHYPEKHRFETEVDGIKAYVEYRLYDGGLDILHTVVPRPIEGRGIAAALVKHAYDYARSNRLRALATCSYAVVWLNRHPEYKE</sequence>
<feature type="domain" description="N-acetyltransferase" evidence="1">
    <location>
        <begin position="6"/>
        <end position="88"/>
    </location>
</feature>
<accession>A0A8G2F2G7</accession>
<proteinExistence type="predicted"/>
<dbReference type="PROSITE" id="PS51729">
    <property type="entry name" value="GNAT_YJDJ"/>
    <property type="match status" value="1"/>
</dbReference>
<name>A0A8G2F2G7_9BACT</name>
<dbReference type="EMBL" id="FNVS01000021">
    <property type="protein sequence ID" value="SEG21860.1"/>
    <property type="molecule type" value="Genomic_DNA"/>
</dbReference>
<dbReference type="Gene3D" id="3.40.630.30">
    <property type="match status" value="1"/>
</dbReference>
<dbReference type="Pfam" id="PF14542">
    <property type="entry name" value="Acetyltransf_CG"/>
    <property type="match status" value="1"/>
</dbReference>
<evidence type="ECO:0000313" key="3">
    <source>
        <dbReference type="Proteomes" id="UP000236725"/>
    </source>
</evidence>
<dbReference type="AlphaFoldDB" id="A0A8G2F2G7"/>
<protein>
    <recommendedName>
        <fullName evidence="1">N-acetyltransferase domain-containing protein</fullName>
    </recommendedName>
</protein>
<dbReference type="Proteomes" id="UP000236725">
    <property type="component" value="Unassembled WGS sequence"/>
</dbReference>